<evidence type="ECO:0000313" key="4">
    <source>
        <dbReference type="Proteomes" id="UP001487740"/>
    </source>
</evidence>
<proteinExistence type="predicted"/>
<sequence length="240" mass="25342">MVVAILALSPLLPRARTGVSPALPWNALGCVGAGAPALYRRSSLAGTRQSSADESEESSTGRLEDETDGCFPHCGANAGSGVLGAGSSGQWFITEVSPSSDRAKSSSKQDPASNPKYSIEQGRASAGRPASPPTPTCNNQQHSNNCQQNARDSLETGESRTNTRQREDRSDHTQPGSNMGMSRGLKTIVDSVTSLAERMDGLPDRLDKLCELFPITGQSPSSCSPSSTLRSPSTKHKVRR</sequence>
<dbReference type="AlphaFoldDB" id="A0AAW0U5Q6"/>
<feature type="signal peptide" evidence="2">
    <location>
        <begin position="1"/>
        <end position="17"/>
    </location>
</feature>
<keyword evidence="2" id="KW-0732">Signal</keyword>
<name>A0AAW0U5Q6_SCYPA</name>
<feature type="region of interest" description="Disordered" evidence="1">
    <location>
        <begin position="216"/>
        <end position="240"/>
    </location>
</feature>
<feature type="compositionally biased region" description="Low complexity" evidence="1">
    <location>
        <begin position="219"/>
        <end position="232"/>
    </location>
</feature>
<gene>
    <name evidence="3" type="ORF">O3P69_006208</name>
</gene>
<keyword evidence="4" id="KW-1185">Reference proteome</keyword>
<protein>
    <submittedName>
        <fullName evidence="3">Uncharacterized protein</fullName>
    </submittedName>
</protein>
<feature type="chain" id="PRO_5043519541" evidence="2">
    <location>
        <begin position="18"/>
        <end position="240"/>
    </location>
</feature>
<feature type="compositionally biased region" description="Low complexity" evidence="1">
    <location>
        <begin position="137"/>
        <end position="149"/>
    </location>
</feature>
<dbReference type="EMBL" id="JARAKH010000018">
    <property type="protein sequence ID" value="KAK8395397.1"/>
    <property type="molecule type" value="Genomic_DNA"/>
</dbReference>
<feature type="region of interest" description="Disordered" evidence="1">
    <location>
        <begin position="96"/>
        <end position="186"/>
    </location>
</feature>
<comment type="caution">
    <text evidence="3">The sequence shown here is derived from an EMBL/GenBank/DDBJ whole genome shotgun (WGS) entry which is preliminary data.</text>
</comment>
<accession>A0AAW0U5Q6</accession>
<evidence type="ECO:0000256" key="1">
    <source>
        <dbReference type="SAM" id="MobiDB-lite"/>
    </source>
</evidence>
<dbReference type="Proteomes" id="UP001487740">
    <property type="component" value="Unassembled WGS sequence"/>
</dbReference>
<evidence type="ECO:0000313" key="3">
    <source>
        <dbReference type="EMBL" id="KAK8395397.1"/>
    </source>
</evidence>
<reference evidence="3 4" key="1">
    <citation type="submission" date="2023-03" db="EMBL/GenBank/DDBJ databases">
        <title>High-quality genome of Scylla paramamosain provides insights in environmental adaptation.</title>
        <authorList>
            <person name="Zhang L."/>
        </authorList>
    </citation>
    <scope>NUCLEOTIDE SEQUENCE [LARGE SCALE GENOMIC DNA]</scope>
    <source>
        <strain evidence="3">LZ_2023a</strain>
        <tissue evidence="3">Muscle</tissue>
    </source>
</reference>
<feature type="region of interest" description="Disordered" evidence="1">
    <location>
        <begin position="45"/>
        <end position="68"/>
    </location>
</feature>
<organism evidence="3 4">
    <name type="scientific">Scylla paramamosain</name>
    <name type="common">Mud crab</name>
    <dbReference type="NCBI Taxonomy" id="85552"/>
    <lineage>
        <taxon>Eukaryota</taxon>
        <taxon>Metazoa</taxon>
        <taxon>Ecdysozoa</taxon>
        <taxon>Arthropoda</taxon>
        <taxon>Crustacea</taxon>
        <taxon>Multicrustacea</taxon>
        <taxon>Malacostraca</taxon>
        <taxon>Eumalacostraca</taxon>
        <taxon>Eucarida</taxon>
        <taxon>Decapoda</taxon>
        <taxon>Pleocyemata</taxon>
        <taxon>Brachyura</taxon>
        <taxon>Eubrachyura</taxon>
        <taxon>Portunoidea</taxon>
        <taxon>Portunidae</taxon>
        <taxon>Portuninae</taxon>
        <taxon>Scylla</taxon>
    </lineage>
</organism>
<evidence type="ECO:0000256" key="2">
    <source>
        <dbReference type="SAM" id="SignalP"/>
    </source>
</evidence>